<keyword evidence="1" id="KW-0472">Membrane</keyword>
<keyword evidence="3" id="KW-1185">Reference proteome</keyword>
<reference evidence="2 3" key="1">
    <citation type="submission" date="2018-02" db="EMBL/GenBank/DDBJ databases">
        <title>Genomic Encyclopedia of Archaeal and Bacterial Type Strains, Phase II (KMG-II): from individual species to whole genera.</title>
        <authorList>
            <person name="Goeker M."/>
        </authorList>
    </citation>
    <scope>NUCLEOTIDE SEQUENCE [LARGE SCALE GENOMIC DNA]</scope>
    <source>
        <strain evidence="2 3">DSM 29526</strain>
    </source>
</reference>
<evidence type="ECO:0008006" key="4">
    <source>
        <dbReference type="Google" id="ProtNLM"/>
    </source>
</evidence>
<keyword evidence="1" id="KW-1133">Transmembrane helix</keyword>
<evidence type="ECO:0000313" key="3">
    <source>
        <dbReference type="Proteomes" id="UP000237662"/>
    </source>
</evidence>
<feature type="transmembrane region" description="Helical" evidence="1">
    <location>
        <begin position="54"/>
        <end position="71"/>
    </location>
</feature>
<dbReference type="RefSeq" id="WP_104420503.1">
    <property type="nucleotide sequence ID" value="NZ_PTJC01000006.1"/>
</dbReference>
<dbReference type="EMBL" id="PTJC01000006">
    <property type="protein sequence ID" value="PPK86035.1"/>
    <property type="molecule type" value="Genomic_DNA"/>
</dbReference>
<comment type="caution">
    <text evidence="2">The sequence shown here is derived from an EMBL/GenBank/DDBJ whole genome shotgun (WGS) entry which is preliminary data.</text>
</comment>
<sequence length="123" mass="13445">MFAIHEKGIGRTRRLLGYILSLLPSLGVLASGVTKFFPNTEIHLLLQALGMDDYAIPIGLIEMAIVVLYWVPRTSNFGFFLFCSYIGGIFVAELMLGDVPLPALTIGAMIYLGTLLRKPSLIG</sequence>
<organism evidence="2 3">
    <name type="scientific">Neolewinella xylanilytica</name>
    <dbReference type="NCBI Taxonomy" id="1514080"/>
    <lineage>
        <taxon>Bacteria</taxon>
        <taxon>Pseudomonadati</taxon>
        <taxon>Bacteroidota</taxon>
        <taxon>Saprospiria</taxon>
        <taxon>Saprospirales</taxon>
        <taxon>Lewinellaceae</taxon>
        <taxon>Neolewinella</taxon>
    </lineage>
</organism>
<evidence type="ECO:0000313" key="2">
    <source>
        <dbReference type="EMBL" id="PPK86035.1"/>
    </source>
</evidence>
<gene>
    <name evidence="2" type="ORF">CLV84_2952</name>
</gene>
<dbReference type="AlphaFoldDB" id="A0A2S6I4D4"/>
<feature type="transmembrane region" description="Helical" evidence="1">
    <location>
        <begin position="78"/>
        <end position="95"/>
    </location>
</feature>
<dbReference type="OrthoDB" id="677659at2"/>
<feature type="transmembrane region" description="Helical" evidence="1">
    <location>
        <begin position="101"/>
        <end position="117"/>
    </location>
</feature>
<evidence type="ECO:0000256" key="1">
    <source>
        <dbReference type="SAM" id="Phobius"/>
    </source>
</evidence>
<protein>
    <recommendedName>
        <fullName evidence="4">DoxX-like protein</fullName>
    </recommendedName>
</protein>
<proteinExistence type="predicted"/>
<keyword evidence="1" id="KW-0812">Transmembrane</keyword>
<accession>A0A2S6I4D4</accession>
<name>A0A2S6I4D4_9BACT</name>
<dbReference type="Proteomes" id="UP000237662">
    <property type="component" value="Unassembled WGS sequence"/>
</dbReference>